<gene>
    <name evidence="5" type="ORF">SAMN05421827_101474</name>
</gene>
<dbReference type="SUPFAM" id="SSF52172">
    <property type="entry name" value="CheY-like"/>
    <property type="match status" value="1"/>
</dbReference>
<feature type="modified residue" description="4-aspartylphosphate" evidence="3">
    <location>
        <position position="51"/>
    </location>
</feature>
<dbReference type="Proteomes" id="UP000199643">
    <property type="component" value="Unassembled WGS sequence"/>
</dbReference>
<accession>A0A1G7NTY0</accession>
<evidence type="ECO:0000259" key="4">
    <source>
        <dbReference type="PROSITE" id="PS50110"/>
    </source>
</evidence>
<dbReference type="Pfam" id="PF00072">
    <property type="entry name" value="Response_reg"/>
    <property type="match status" value="1"/>
</dbReference>
<evidence type="ECO:0000256" key="1">
    <source>
        <dbReference type="ARBA" id="ARBA00022553"/>
    </source>
</evidence>
<dbReference type="PANTHER" id="PTHR44591">
    <property type="entry name" value="STRESS RESPONSE REGULATOR PROTEIN 1"/>
    <property type="match status" value="1"/>
</dbReference>
<dbReference type="AlphaFoldDB" id="A0A1G7NTY0"/>
<evidence type="ECO:0000313" key="6">
    <source>
        <dbReference type="Proteomes" id="UP000199643"/>
    </source>
</evidence>
<dbReference type="Gene3D" id="3.40.50.2300">
    <property type="match status" value="1"/>
</dbReference>
<dbReference type="InterPro" id="IPR011006">
    <property type="entry name" value="CheY-like_superfamily"/>
</dbReference>
<dbReference type="GO" id="GO:0000160">
    <property type="term" value="P:phosphorelay signal transduction system"/>
    <property type="evidence" value="ECO:0007669"/>
    <property type="project" value="UniProtKB-KW"/>
</dbReference>
<dbReference type="OrthoDB" id="9789181at2"/>
<keyword evidence="6" id="KW-1185">Reference proteome</keyword>
<keyword evidence="2" id="KW-0902">Two-component regulatory system</keyword>
<dbReference type="InterPro" id="IPR050595">
    <property type="entry name" value="Bact_response_regulator"/>
</dbReference>
<evidence type="ECO:0000256" key="3">
    <source>
        <dbReference type="PROSITE-ProRule" id="PRU00169"/>
    </source>
</evidence>
<organism evidence="5 6">
    <name type="scientific">Pedobacter terrae</name>
    <dbReference type="NCBI Taxonomy" id="405671"/>
    <lineage>
        <taxon>Bacteria</taxon>
        <taxon>Pseudomonadati</taxon>
        <taxon>Bacteroidota</taxon>
        <taxon>Sphingobacteriia</taxon>
        <taxon>Sphingobacteriales</taxon>
        <taxon>Sphingobacteriaceae</taxon>
        <taxon>Pedobacter</taxon>
    </lineage>
</organism>
<dbReference type="PANTHER" id="PTHR44591:SF14">
    <property type="entry name" value="PROTEIN PILG"/>
    <property type="match status" value="1"/>
</dbReference>
<dbReference type="RefSeq" id="WP_090496415.1">
    <property type="nucleotide sequence ID" value="NZ_FNCH01000001.1"/>
</dbReference>
<dbReference type="PROSITE" id="PS50110">
    <property type="entry name" value="RESPONSE_REGULATORY"/>
    <property type="match status" value="1"/>
</dbReference>
<evidence type="ECO:0000313" key="5">
    <source>
        <dbReference type="EMBL" id="SDF76769.1"/>
    </source>
</evidence>
<evidence type="ECO:0000256" key="2">
    <source>
        <dbReference type="ARBA" id="ARBA00023012"/>
    </source>
</evidence>
<protein>
    <submittedName>
        <fullName evidence="5">Response regulator receiver domain-containing protein</fullName>
    </submittedName>
</protein>
<keyword evidence="1 3" id="KW-0597">Phosphoprotein</keyword>
<dbReference type="STRING" id="405671.SAMN05421827_101474"/>
<name>A0A1G7NTY0_9SPHI</name>
<feature type="domain" description="Response regulatory" evidence="4">
    <location>
        <begin position="2"/>
        <end position="117"/>
    </location>
</feature>
<dbReference type="SMART" id="SM00448">
    <property type="entry name" value="REC"/>
    <property type="match status" value="1"/>
</dbReference>
<reference evidence="6" key="1">
    <citation type="submission" date="2016-10" db="EMBL/GenBank/DDBJ databases">
        <authorList>
            <person name="Varghese N."/>
            <person name="Submissions S."/>
        </authorList>
    </citation>
    <scope>NUCLEOTIDE SEQUENCE [LARGE SCALE GENOMIC DNA]</scope>
    <source>
        <strain evidence="6">DSM 17933</strain>
    </source>
</reference>
<proteinExistence type="predicted"/>
<dbReference type="InterPro" id="IPR001789">
    <property type="entry name" value="Sig_transdc_resp-reg_receiver"/>
</dbReference>
<sequence>MKLLIIEDDVLIRKTVEMKFRKEGFEVVAAIDGKDGMEKFKTIDPDIVLTDIMLPYISGLEIVRAIKSGPDKPIPVIVFSTMGQEAMVEEAYRLGADEFVKKPFSLAELAIRVKRLTKN</sequence>
<dbReference type="EMBL" id="FNCH01000001">
    <property type="protein sequence ID" value="SDF76769.1"/>
    <property type="molecule type" value="Genomic_DNA"/>
</dbReference>
<dbReference type="CDD" id="cd17574">
    <property type="entry name" value="REC_OmpR"/>
    <property type="match status" value="1"/>
</dbReference>